<dbReference type="GO" id="GO:0016705">
    <property type="term" value="F:oxidoreductase activity, acting on paired donors, with incorporation or reduction of molecular oxygen"/>
    <property type="evidence" value="ECO:0007669"/>
    <property type="project" value="InterPro"/>
</dbReference>
<keyword evidence="2 6" id="KW-0288">FMN</keyword>
<feature type="domain" description="Luciferase-like" evidence="8">
    <location>
        <begin position="25"/>
        <end position="388"/>
    </location>
</feature>
<dbReference type="AlphaFoldDB" id="A0A7W4V6K3"/>
<proteinExistence type="inferred from homology"/>
<evidence type="ECO:0000313" key="9">
    <source>
        <dbReference type="EMBL" id="MBB2977150.1"/>
    </source>
</evidence>
<organism evidence="9 10">
    <name type="scientific">Microbacterium endophyticum</name>
    <dbReference type="NCBI Taxonomy" id="1526412"/>
    <lineage>
        <taxon>Bacteria</taxon>
        <taxon>Bacillati</taxon>
        <taxon>Actinomycetota</taxon>
        <taxon>Actinomycetes</taxon>
        <taxon>Micrococcales</taxon>
        <taxon>Microbacteriaceae</taxon>
        <taxon>Microbacterium</taxon>
    </lineage>
</organism>
<dbReference type="Gene3D" id="3.20.20.30">
    <property type="entry name" value="Luciferase-like domain"/>
    <property type="match status" value="1"/>
</dbReference>
<feature type="binding site" evidence="6">
    <location>
        <position position="56"/>
    </location>
    <ligand>
        <name>FMN</name>
        <dbReference type="ChEBI" id="CHEBI:58210"/>
    </ligand>
</feature>
<feature type="binding site" evidence="6">
    <location>
        <position position="102"/>
    </location>
    <ligand>
        <name>FMN</name>
        <dbReference type="ChEBI" id="CHEBI:58210"/>
    </ligand>
</feature>
<dbReference type="PANTHER" id="PTHR30011:SF16">
    <property type="entry name" value="C2H2 FINGER DOMAIN TRANSCRIPTION FACTOR (EUROFUNG)-RELATED"/>
    <property type="match status" value="1"/>
</dbReference>
<dbReference type="InterPro" id="IPR051260">
    <property type="entry name" value="Diverse_substr_monoxygenases"/>
</dbReference>
<dbReference type="InterPro" id="IPR036661">
    <property type="entry name" value="Luciferase-like_sf"/>
</dbReference>
<dbReference type="Pfam" id="PF00296">
    <property type="entry name" value="Bac_luciferase"/>
    <property type="match status" value="1"/>
</dbReference>
<evidence type="ECO:0000313" key="10">
    <source>
        <dbReference type="Proteomes" id="UP000529310"/>
    </source>
</evidence>
<comment type="similarity">
    <text evidence="5">Belongs to the NtaA/SnaA/DszA monooxygenase family.</text>
</comment>
<sequence>MSRIIFGVFEMMNPSNGMPTWTHPEGRGDDWDQLDYWVGLAKELDQAGFDFLFFADTYGYATLDGRMPEEVAAHGIQFPALDPMLAIATLAHETENLGFVVTSPTTVERPYALARRFATLDRFTGGRIGWNIVTGSSQKTTDDLFGVTETLTHDQRYDAADDFLDTCLRFWEHSWDDDAEVRDRKTGMYADPVKLHRIEVDGTYQRSHGIFAVPPTPQRTPVLFQAGTSDRGRAYAARNAEAVFIQGQTIAGAAGHVADIRAQAELQGRDAADVKVVTGMTVTVAKTEEEARAKRAEYEDLLGLDDAAVMFAGITGIDLTGFDPETKLTDIKTDLGQTLVDRYAKKDPDVRVRAVLDQFRTKAIRGFQVTGTPEQVADEIEAIVDGSGIDGIMLEPTFGGPAAYRDFIELVLPILAARGRAEASAGSPTLRERFSGAPRLSPTHRAHRLSASAQETGVLA</sequence>
<feature type="binding site" evidence="6">
    <location>
        <position position="157"/>
    </location>
    <ligand>
        <name>FMN</name>
        <dbReference type="ChEBI" id="CHEBI:58210"/>
    </ligand>
</feature>
<evidence type="ECO:0000256" key="2">
    <source>
        <dbReference type="ARBA" id="ARBA00022643"/>
    </source>
</evidence>
<evidence type="ECO:0000256" key="4">
    <source>
        <dbReference type="ARBA" id="ARBA00023033"/>
    </source>
</evidence>
<gene>
    <name evidence="9" type="ORF">FHX49_002747</name>
</gene>
<evidence type="ECO:0000256" key="6">
    <source>
        <dbReference type="PIRSR" id="PIRSR000337-1"/>
    </source>
</evidence>
<dbReference type="EMBL" id="JACHWQ010000012">
    <property type="protein sequence ID" value="MBB2977150.1"/>
    <property type="molecule type" value="Genomic_DNA"/>
</dbReference>
<name>A0A7W4V6K3_9MICO</name>
<reference evidence="9 10" key="1">
    <citation type="submission" date="2020-08" db="EMBL/GenBank/DDBJ databases">
        <title>Sequencing the genomes of 1000 actinobacteria strains.</title>
        <authorList>
            <person name="Klenk H.-P."/>
        </authorList>
    </citation>
    <scope>NUCLEOTIDE SEQUENCE [LARGE SCALE GENOMIC DNA]</scope>
    <source>
        <strain evidence="9 10">DSM 27099</strain>
    </source>
</reference>
<dbReference type="RefSeq" id="WP_165140738.1">
    <property type="nucleotide sequence ID" value="NZ_CP049255.1"/>
</dbReference>
<keyword evidence="1 6" id="KW-0285">Flavoprotein</keyword>
<evidence type="ECO:0000259" key="8">
    <source>
        <dbReference type="Pfam" id="PF00296"/>
    </source>
</evidence>
<feature type="binding site" evidence="6">
    <location>
        <position position="229"/>
    </location>
    <ligand>
        <name>FMN</name>
        <dbReference type="ChEBI" id="CHEBI:58210"/>
    </ligand>
</feature>
<keyword evidence="3" id="KW-0560">Oxidoreductase</keyword>
<evidence type="ECO:0000256" key="5">
    <source>
        <dbReference type="ARBA" id="ARBA00033748"/>
    </source>
</evidence>
<feature type="binding site" evidence="6">
    <location>
        <position position="153"/>
    </location>
    <ligand>
        <name>FMN</name>
        <dbReference type="ChEBI" id="CHEBI:58210"/>
    </ligand>
</feature>
<dbReference type="InterPro" id="IPR011251">
    <property type="entry name" value="Luciferase-like_dom"/>
</dbReference>
<dbReference type="InterPro" id="IPR016215">
    <property type="entry name" value="NTA_MOA"/>
</dbReference>
<dbReference type="GO" id="GO:0004497">
    <property type="term" value="F:monooxygenase activity"/>
    <property type="evidence" value="ECO:0007669"/>
    <property type="project" value="UniProtKB-KW"/>
</dbReference>
<feature type="region of interest" description="Disordered" evidence="7">
    <location>
        <begin position="425"/>
        <end position="460"/>
    </location>
</feature>
<keyword evidence="4 9" id="KW-0503">Monooxygenase</keyword>
<dbReference type="SUPFAM" id="SSF51679">
    <property type="entry name" value="Bacterial luciferase-like"/>
    <property type="match status" value="1"/>
</dbReference>
<protein>
    <submittedName>
        <fullName evidence="9">FMN-dependent oxidoreductase (Nitrilotriacetate monooxygenase family)</fullName>
    </submittedName>
</protein>
<evidence type="ECO:0000256" key="7">
    <source>
        <dbReference type="SAM" id="MobiDB-lite"/>
    </source>
</evidence>
<dbReference type="NCBIfam" id="TIGR03860">
    <property type="entry name" value="FMN_nitrolo"/>
    <property type="match status" value="1"/>
</dbReference>
<keyword evidence="10" id="KW-1185">Reference proteome</keyword>
<dbReference type="Proteomes" id="UP000529310">
    <property type="component" value="Unassembled WGS sequence"/>
</dbReference>
<accession>A0A7W4V6K3</accession>
<dbReference type="PIRSF" id="PIRSF000337">
    <property type="entry name" value="NTA_MOA"/>
    <property type="match status" value="1"/>
</dbReference>
<dbReference type="PANTHER" id="PTHR30011">
    <property type="entry name" value="ALKANESULFONATE MONOOXYGENASE-RELATED"/>
    <property type="match status" value="1"/>
</dbReference>
<evidence type="ECO:0000256" key="1">
    <source>
        <dbReference type="ARBA" id="ARBA00022630"/>
    </source>
</evidence>
<comment type="caution">
    <text evidence="9">The sequence shown here is derived from an EMBL/GenBank/DDBJ whole genome shotgun (WGS) entry which is preliminary data.</text>
</comment>
<feature type="compositionally biased region" description="Polar residues" evidence="7">
    <location>
        <begin position="451"/>
        <end position="460"/>
    </location>
</feature>
<evidence type="ECO:0000256" key="3">
    <source>
        <dbReference type="ARBA" id="ARBA00023002"/>
    </source>
</evidence>